<keyword evidence="1" id="KW-0732">Signal</keyword>
<name>A0ABS9ZXS9_9SPHI</name>
<dbReference type="SUPFAM" id="SSF52833">
    <property type="entry name" value="Thioredoxin-like"/>
    <property type="match status" value="1"/>
</dbReference>
<dbReference type="InterPro" id="IPR036249">
    <property type="entry name" value="Thioredoxin-like_sf"/>
</dbReference>
<organism evidence="3 4">
    <name type="scientific">Pedobacter montanisoli</name>
    <dbReference type="NCBI Taxonomy" id="2923277"/>
    <lineage>
        <taxon>Bacteria</taxon>
        <taxon>Pseudomonadati</taxon>
        <taxon>Bacteroidota</taxon>
        <taxon>Sphingobacteriia</taxon>
        <taxon>Sphingobacteriales</taxon>
        <taxon>Sphingobacteriaceae</taxon>
        <taxon>Pedobacter</taxon>
    </lineage>
</organism>
<dbReference type="PROSITE" id="PS51352">
    <property type="entry name" value="THIOREDOXIN_2"/>
    <property type="match status" value="1"/>
</dbReference>
<evidence type="ECO:0000313" key="4">
    <source>
        <dbReference type="Proteomes" id="UP001165460"/>
    </source>
</evidence>
<accession>A0ABS9ZXS9</accession>
<dbReference type="Proteomes" id="UP001165460">
    <property type="component" value="Unassembled WGS sequence"/>
</dbReference>
<dbReference type="RefSeq" id="WP_243362140.1">
    <property type="nucleotide sequence ID" value="NZ_JALGBH010000002.1"/>
</dbReference>
<evidence type="ECO:0000256" key="1">
    <source>
        <dbReference type="SAM" id="SignalP"/>
    </source>
</evidence>
<feature type="signal peptide" evidence="1">
    <location>
        <begin position="1"/>
        <end position="18"/>
    </location>
</feature>
<dbReference type="Gene3D" id="3.40.30.10">
    <property type="entry name" value="Glutaredoxin"/>
    <property type="match status" value="1"/>
</dbReference>
<feature type="domain" description="Thioredoxin" evidence="2">
    <location>
        <begin position="41"/>
        <end position="172"/>
    </location>
</feature>
<keyword evidence="4" id="KW-1185">Reference proteome</keyword>
<sequence>MKNKLLILLSFIGFTASAQELNKKIEDQIKHKEVMLNQCTREGIINFPEFKASYDVNYENYKVDSTQLKDLKKLAGDKKITVVMGTWCGDSKFQVPHFIKIADALHIDKNITFICVDGNKKAENGLIDNLKIERVPTFIFFDKKGQELGRITESPKKSLEIDMKEILTAKTK</sequence>
<dbReference type="EMBL" id="JALGBH010000002">
    <property type="protein sequence ID" value="MCJ0743092.1"/>
    <property type="molecule type" value="Genomic_DNA"/>
</dbReference>
<feature type="chain" id="PRO_5046863258" evidence="1">
    <location>
        <begin position="19"/>
        <end position="172"/>
    </location>
</feature>
<evidence type="ECO:0000259" key="2">
    <source>
        <dbReference type="PROSITE" id="PS51352"/>
    </source>
</evidence>
<dbReference type="CDD" id="cd02947">
    <property type="entry name" value="TRX_family"/>
    <property type="match status" value="1"/>
</dbReference>
<comment type="caution">
    <text evidence="3">The sequence shown here is derived from an EMBL/GenBank/DDBJ whole genome shotgun (WGS) entry which is preliminary data.</text>
</comment>
<dbReference type="InterPro" id="IPR013766">
    <property type="entry name" value="Thioredoxin_domain"/>
</dbReference>
<reference evidence="3" key="1">
    <citation type="submission" date="2022-03" db="EMBL/GenBank/DDBJ databases">
        <authorList>
            <person name="Woo C.Y."/>
        </authorList>
    </citation>
    <scope>NUCLEOTIDE SEQUENCE</scope>
    <source>
        <strain evidence="3">CYS-01</strain>
    </source>
</reference>
<evidence type="ECO:0000313" key="3">
    <source>
        <dbReference type="EMBL" id="MCJ0743092.1"/>
    </source>
</evidence>
<proteinExistence type="predicted"/>
<protein>
    <submittedName>
        <fullName evidence="3">Thioredoxin family protein</fullName>
    </submittedName>
</protein>
<gene>
    <name evidence="3" type="ORF">MMF97_10245</name>
</gene>
<dbReference type="Pfam" id="PF14595">
    <property type="entry name" value="Thioredoxin_9"/>
    <property type="match status" value="1"/>
</dbReference>